<dbReference type="PANTHER" id="PTHR23523:SF2">
    <property type="entry name" value="2-NITROIMIDAZOLE TRANSPORTER"/>
    <property type="match status" value="1"/>
</dbReference>
<dbReference type="RefSeq" id="WP_286276376.1">
    <property type="nucleotide sequence ID" value="NZ_AP027731.1"/>
</dbReference>
<feature type="compositionally biased region" description="Low complexity" evidence="1">
    <location>
        <begin position="307"/>
        <end position="321"/>
    </location>
</feature>
<dbReference type="PANTHER" id="PTHR23523">
    <property type="match status" value="1"/>
</dbReference>
<dbReference type="Gene3D" id="1.20.1250.20">
    <property type="entry name" value="MFS general substrate transporter like domains"/>
    <property type="match status" value="2"/>
</dbReference>
<organism evidence="3 4">
    <name type="scientific">Naasia aerilata</name>
    <dbReference type="NCBI Taxonomy" id="1162966"/>
    <lineage>
        <taxon>Bacteria</taxon>
        <taxon>Bacillati</taxon>
        <taxon>Actinomycetota</taxon>
        <taxon>Actinomycetes</taxon>
        <taxon>Micrococcales</taxon>
        <taxon>Microbacteriaceae</taxon>
        <taxon>Naasia</taxon>
    </lineage>
</organism>
<accession>A0ABM8GDH0</accession>
<feature type="transmembrane region" description="Helical" evidence="2">
    <location>
        <begin position="149"/>
        <end position="175"/>
    </location>
</feature>
<evidence type="ECO:0000313" key="4">
    <source>
        <dbReference type="Proteomes" id="UP001321498"/>
    </source>
</evidence>
<feature type="region of interest" description="Disordered" evidence="1">
    <location>
        <begin position="307"/>
        <end position="330"/>
    </location>
</feature>
<gene>
    <name evidence="3" type="ORF">GCM10025866_21890</name>
</gene>
<dbReference type="InterPro" id="IPR011701">
    <property type="entry name" value="MFS"/>
</dbReference>
<keyword evidence="2" id="KW-0472">Membrane</keyword>
<feature type="transmembrane region" description="Helical" evidence="2">
    <location>
        <begin position="91"/>
        <end position="106"/>
    </location>
</feature>
<name>A0ABM8GDH0_9MICO</name>
<dbReference type="Pfam" id="PF07690">
    <property type="entry name" value="MFS_1"/>
    <property type="match status" value="1"/>
</dbReference>
<evidence type="ECO:0000313" key="3">
    <source>
        <dbReference type="EMBL" id="BDZ46280.1"/>
    </source>
</evidence>
<feature type="transmembrane region" description="Helical" evidence="2">
    <location>
        <begin position="181"/>
        <end position="199"/>
    </location>
</feature>
<dbReference type="InterPro" id="IPR036259">
    <property type="entry name" value="MFS_trans_sf"/>
</dbReference>
<dbReference type="SUPFAM" id="SSF103473">
    <property type="entry name" value="MFS general substrate transporter"/>
    <property type="match status" value="1"/>
</dbReference>
<feature type="transmembrane region" description="Helical" evidence="2">
    <location>
        <begin position="59"/>
        <end position="84"/>
    </location>
</feature>
<keyword evidence="2" id="KW-1133">Transmembrane helix</keyword>
<feature type="transmembrane region" description="Helical" evidence="2">
    <location>
        <begin position="112"/>
        <end position="137"/>
    </location>
</feature>
<proteinExistence type="predicted"/>
<evidence type="ECO:0008006" key="5">
    <source>
        <dbReference type="Google" id="ProtNLM"/>
    </source>
</evidence>
<evidence type="ECO:0000256" key="2">
    <source>
        <dbReference type="SAM" id="Phobius"/>
    </source>
</evidence>
<keyword evidence="4" id="KW-1185">Reference proteome</keyword>
<feature type="transmembrane region" description="Helical" evidence="2">
    <location>
        <begin position="223"/>
        <end position="241"/>
    </location>
</feature>
<feature type="transmembrane region" description="Helical" evidence="2">
    <location>
        <begin position="20"/>
        <end position="39"/>
    </location>
</feature>
<dbReference type="Proteomes" id="UP001321498">
    <property type="component" value="Chromosome"/>
</dbReference>
<dbReference type="EMBL" id="AP027731">
    <property type="protein sequence ID" value="BDZ46280.1"/>
    <property type="molecule type" value="Genomic_DNA"/>
</dbReference>
<protein>
    <recommendedName>
        <fullName evidence="5">MFS transporter</fullName>
    </recommendedName>
</protein>
<sequence length="330" mass="33617">MTSGDTSTEAATTSGTGRRAVSVGLFVAALLLACINLRAPFVAVAPVAGAIRDDLGIGAAQVGLLTSIPVLCFGLASPLALLVVRRTGAEVALLACLAGIIAGAAVRSAGPFWLAIAGTVVIGVAITIGNIVAPVLIRRDVPAARVGAVTGAYAATLNVGAMLASVSTAPLAAWLGWRGALAAWIVLALVGVLVWSLFLRRQGHVERVHHPATDAPVVWRRPLAWLLALAFIGQSTSYYGLTAWLPSLLSDERGFSAEQAGFAASLFQICAVAGALGVPFLASRLPLGRPSWCSASSGSACPSGCCSHRTSSSSSTRWAGSPRAAASRRC</sequence>
<reference evidence="4" key="1">
    <citation type="journal article" date="2019" name="Int. J. Syst. Evol. Microbiol.">
        <title>The Global Catalogue of Microorganisms (GCM) 10K type strain sequencing project: providing services to taxonomists for standard genome sequencing and annotation.</title>
        <authorList>
            <consortium name="The Broad Institute Genomics Platform"/>
            <consortium name="The Broad Institute Genome Sequencing Center for Infectious Disease"/>
            <person name="Wu L."/>
            <person name="Ma J."/>
        </authorList>
    </citation>
    <scope>NUCLEOTIDE SEQUENCE [LARGE SCALE GENOMIC DNA]</scope>
    <source>
        <strain evidence="4">NBRC 108725</strain>
    </source>
</reference>
<dbReference type="InterPro" id="IPR052524">
    <property type="entry name" value="MFS_Cyanate_Porter"/>
</dbReference>
<evidence type="ECO:0000256" key="1">
    <source>
        <dbReference type="SAM" id="MobiDB-lite"/>
    </source>
</evidence>
<keyword evidence="2" id="KW-0812">Transmembrane</keyword>
<feature type="transmembrane region" description="Helical" evidence="2">
    <location>
        <begin position="261"/>
        <end position="282"/>
    </location>
</feature>